<dbReference type="GO" id="GO:0051604">
    <property type="term" value="P:protein maturation"/>
    <property type="evidence" value="ECO:0007669"/>
    <property type="project" value="TreeGrafter"/>
</dbReference>
<dbReference type="InterPro" id="IPR055128">
    <property type="entry name" value="HypF_C_2"/>
</dbReference>
<keyword evidence="4" id="KW-0436">Ligase</keyword>
<evidence type="ECO:0000256" key="2">
    <source>
        <dbReference type="ARBA" id="ARBA00005614"/>
    </source>
</evidence>
<dbReference type="InterPro" id="IPR036046">
    <property type="entry name" value="Acylphosphatase-like_dom_sf"/>
</dbReference>
<organism evidence="14 15">
    <name type="scientific">Anaerosolibacter carboniphilus</name>
    <dbReference type="NCBI Taxonomy" id="1417629"/>
    <lineage>
        <taxon>Bacteria</taxon>
        <taxon>Bacillati</taxon>
        <taxon>Bacillota</taxon>
        <taxon>Clostridia</taxon>
        <taxon>Peptostreptococcales</taxon>
        <taxon>Thermotaleaceae</taxon>
        <taxon>Anaerosolibacter</taxon>
    </lineage>
</organism>
<sequence>MPDKEKDTAMKGYIIKIFGIVQGVGFRPYVYNLAHKYDIRGFVNNSGASLVIDAEGNKEHIREFILHLIHDPPQLARIESIEIICRNVAGYKGFAIQKSDGKEENFRFISTDVGVCPECMEEVSDMNSRWYQYPFTNCTKCGPRYSIIEDFPYDRKDTTMKLFDMCPSCREDYENPLNRRFHAQPTCCPACGPTLSLLDRQGERIQCDDVIGTMVELIKRGKIIAMKGLGGFHLVCNAEDQEAILLLRQRKHRPHKPLAIMAKDMEYIKNLCYVNEMEEGILQSNRKPIVLLNRRKPFVLPEIIAPDTQKLGMMLPYTPLHYMLFQKDIHFLVMTSGNTSNAPIQYQDEEALNTLNTIADYFLMHNRHIHTPVDDSVVRVFQKREMTTRIGRGYAPFIVKTGVKNEILALGAEQKSTFCLSKNGYGYISQYLGDIKDFDAYKLYQNTIEHLIKLTNINPEIIAYDMHPGFVSRNNLDKYKGKKVSVQHHHAHMVSCMVEHRVNGPVIGVVYDGTGYGSDGNVWGGEFFIGTIKEFERVGHFKYVSLQGGDQSVKEPWRIALCYLDALGYDPRHYLDEIRSEKIDVIQQALKANMNCYQSSSVGRLFDCISAILGLCHEISYDAQAAIILENVVDPTIHDFYRMEVSAEGKVLQIDYKSMIEGVLLDLDYGVPLSIISSKFHNALCNTTVQVVQMLSEQYGLSEVALSGGCFENQYLLSKTVDKLRHIGMKVFYNQKIPINDSGVSIGQLVIADQTV</sequence>
<protein>
    <recommendedName>
        <fullName evidence="10">Carbamoyltransferase</fullName>
        <ecNumber evidence="10">6.2.-.-</ecNumber>
    </recommendedName>
</protein>
<dbReference type="InterPro" id="IPR017968">
    <property type="entry name" value="Acylphosphatase_CS"/>
</dbReference>
<comment type="similarity">
    <text evidence="2">Belongs to the acylphosphatase family.</text>
</comment>
<evidence type="ECO:0000259" key="12">
    <source>
        <dbReference type="PROSITE" id="PS51160"/>
    </source>
</evidence>
<dbReference type="EMBL" id="JACHEN010000043">
    <property type="protein sequence ID" value="MBB6218610.1"/>
    <property type="molecule type" value="Genomic_DNA"/>
</dbReference>
<evidence type="ECO:0000256" key="11">
    <source>
        <dbReference type="PROSITE-ProRule" id="PRU00520"/>
    </source>
</evidence>
<comment type="catalytic activity">
    <reaction evidence="9">
        <text>C-terminal L-cysteinyl-[HypE protein] + carbamoyl phosphate + ATP + H2O = C-terminal S-carboxamide-L-cysteinyl-[HypE protein] + AMP + phosphate + diphosphate + H(+)</text>
        <dbReference type="Rhea" id="RHEA:55636"/>
        <dbReference type="Rhea" id="RHEA-COMP:14247"/>
        <dbReference type="Rhea" id="RHEA-COMP:14392"/>
        <dbReference type="ChEBI" id="CHEBI:15377"/>
        <dbReference type="ChEBI" id="CHEBI:15378"/>
        <dbReference type="ChEBI" id="CHEBI:30616"/>
        <dbReference type="ChEBI" id="CHEBI:33019"/>
        <dbReference type="ChEBI" id="CHEBI:43474"/>
        <dbReference type="ChEBI" id="CHEBI:58228"/>
        <dbReference type="ChEBI" id="CHEBI:76913"/>
        <dbReference type="ChEBI" id="CHEBI:139126"/>
        <dbReference type="ChEBI" id="CHEBI:456215"/>
    </reaction>
</comment>
<evidence type="ECO:0000256" key="9">
    <source>
        <dbReference type="ARBA" id="ARBA00048220"/>
    </source>
</evidence>
<feature type="active site" evidence="11">
    <location>
        <position position="44"/>
    </location>
</feature>
<dbReference type="GO" id="GO:0003725">
    <property type="term" value="F:double-stranded RNA binding"/>
    <property type="evidence" value="ECO:0007669"/>
    <property type="project" value="InterPro"/>
</dbReference>
<dbReference type="EC" id="6.2.-.-" evidence="10"/>
<dbReference type="InterPro" id="IPR017945">
    <property type="entry name" value="DHBP_synth_RibB-like_a/b_dom"/>
</dbReference>
<dbReference type="Pfam" id="PF00708">
    <property type="entry name" value="Acylphosphatase"/>
    <property type="match status" value="1"/>
</dbReference>
<proteinExistence type="inferred from homology"/>
<dbReference type="Proteomes" id="UP000579281">
    <property type="component" value="Unassembled WGS sequence"/>
</dbReference>
<evidence type="ECO:0000313" key="14">
    <source>
        <dbReference type="EMBL" id="MBB6218610.1"/>
    </source>
</evidence>
<dbReference type="SUPFAM" id="SSF55821">
    <property type="entry name" value="YrdC/RibB"/>
    <property type="match status" value="1"/>
</dbReference>
<dbReference type="NCBIfam" id="TIGR00143">
    <property type="entry name" value="hypF"/>
    <property type="match status" value="1"/>
</dbReference>
<keyword evidence="5" id="KW-0479">Metal-binding</keyword>
<gene>
    <name evidence="14" type="ORF">HNQ80_004784</name>
</gene>
<dbReference type="InterPro" id="IPR001792">
    <property type="entry name" value="Acylphosphatase-like_dom"/>
</dbReference>
<dbReference type="PROSITE" id="PS51163">
    <property type="entry name" value="YRDC"/>
    <property type="match status" value="1"/>
</dbReference>
<dbReference type="Gene3D" id="3.30.420.40">
    <property type="match status" value="1"/>
</dbReference>
<dbReference type="Gene3D" id="3.30.110.120">
    <property type="match status" value="1"/>
</dbReference>
<keyword evidence="15" id="KW-1185">Reference proteome</keyword>
<reference evidence="14 15" key="1">
    <citation type="submission" date="2020-08" db="EMBL/GenBank/DDBJ databases">
        <title>Genomic Encyclopedia of Type Strains, Phase IV (KMG-IV): sequencing the most valuable type-strain genomes for metagenomic binning, comparative biology and taxonomic classification.</title>
        <authorList>
            <person name="Goeker M."/>
        </authorList>
    </citation>
    <scope>NUCLEOTIDE SEQUENCE [LARGE SCALE GENOMIC DNA]</scope>
    <source>
        <strain evidence="14 15">DSM 103526</strain>
    </source>
</reference>
<dbReference type="RefSeq" id="WP_243183525.1">
    <property type="nucleotide sequence ID" value="NZ_JACHEN010000043.1"/>
</dbReference>
<dbReference type="PANTHER" id="PTHR42959">
    <property type="entry name" value="CARBAMOYLTRANSFERASE"/>
    <property type="match status" value="1"/>
</dbReference>
<dbReference type="Pfam" id="PF22521">
    <property type="entry name" value="HypF_C_2"/>
    <property type="match status" value="1"/>
</dbReference>
<feature type="active site" evidence="11">
    <location>
        <position position="27"/>
    </location>
</feature>
<evidence type="ECO:0000256" key="10">
    <source>
        <dbReference type="PIRNR" id="PIRNR006256"/>
    </source>
</evidence>
<dbReference type="FunFam" id="3.30.420.40:FF:000124">
    <property type="entry name" value="Carbamoyltransferase HypF"/>
    <property type="match status" value="1"/>
</dbReference>
<dbReference type="Pfam" id="PF01300">
    <property type="entry name" value="Sua5_yciO_yrdC"/>
    <property type="match status" value="1"/>
</dbReference>
<comment type="similarity">
    <text evidence="3 10">Belongs to the carbamoyltransferase HypF family.</text>
</comment>
<feature type="domain" description="YrdC-like" evidence="13">
    <location>
        <begin position="208"/>
        <end position="393"/>
    </location>
</feature>
<evidence type="ECO:0000256" key="1">
    <source>
        <dbReference type="ARBA" id="ARBA00004711"/>
    </source>
</evidence>
<name>A0A841L368_9FIRM</name>
<dbReference type="InterPro" id="IPR051060">
    <property type="entry name" value="Carbamoyltrans_HypF-like"/>
</dbReference>
<evidence type="ECO:0000256" key="7">
    <source>
        <dbReference type="ARBA" id="ARBA00022833"/>
    </source>
</evidence>
<dbReference type="InterPro" id="IPR011125">
    <property type="entry name" value="Znf_HypF"/>
</dbReference>
<evidence type="ECO:0000256" key="6">
    <source>
        <dbReference type="ARBA" id="ARBA00022771"/>
    </source>
</evidence>
<evidence type="ECO:0000313" key="15">
    <source>
        <dbReference type="Proteomes" id="UP000579281"/>
    </source>
</evidence>
<dbReference type="Gene3D" id="3.30.420.360">
    <property type="match status" value="1"/>
</dbReference>
<dbReference type="InterPro" id="IPR004421">
    <property type="entry name" value="Carbamoyltransferase_HypF"/>
</dbReference>
<dbReference type="GO" id="GO:0016743">
    <property type="term" value="F:carboxyl- or carbamoyltransferase activity"/>
    <property type="evidence" value="ECO:0007669"/>
    <property type="project" value="UniProtKB-UniRule"/>
</dbReference>
<dbReference type="SUPFAM" id="SSF54975">
    <property type="entry name" value="Acylphosphatase/BLUF domain-like"/>
    <property type="match status" value="1"/>
</dbReference>
<dbReference type="Pfam" id="PF17788">
    <property type="entry name" value="HypF_C"/>
    <property type="match status" value="1"/>
</dbReference>
<feature type="domain" description="Acylphosphatase-like" evidence="12">
    <location>
        <begin position="12"/>
        <end position="98"/>
    </location>
</feature>
<dbReference type="InterPro" id="IPR041440">
    <property type="entry name" value="HypF_C"/>
</dbReference>
<dbReference type="PIRSF" id="PIRSF006256">
    <property type="entry name" value="CMPcnvr_hdrg_mat"/>
    <property type="match status" value="1"/>
</dbReference>
<keyword evidence="11" id="KW-0378">Hydrolase</keyword>
<dbReference type="Pfam" id="PF07503">
    <property type="entry name" value="zf-HYPF"/>
    <property type="match status" value="2"/>
</dbReference>
<comment type="catalytic activity">
    <reaction evidence="8 11">
        <text>an acyl phosphate + H2O = a carboxylate + phosphate + H(+)</text>
        <dbReference type="Rhea" id="RHEA:14965"/>
        <dbReference type="ChEBI" id="CHEBI:15377"/>
        <dbReference type="ChEBI" id="CHEBI:15378"/>
        <dbReference type="ChEBI" id="CHEBI:29067"/>
        <dbReference type="ChEBI" id="CHEBI:43474"/>
        <dbReference type="ChEBI" id="CHEBI:59918"/>
        <dbReference type="EC" id="3.6.1.7"/>
    </reaction>
</comment>
<dbReference type="GO" id="GO:0008270">
    <property type="term" value="F:zinc ion binding"/>
    <property type="evidence" value="ECO:0007669"/>
    <property type="project" value="UniProtKB-KW"/>
</dbReference>
<comment type="pathway">
    <text evidence="1">Protein modification; [NiFe] hydrogenase maturation.</text>
</comment>
<dbReference type="PROSITE" id="PS00150">
    <property type="entry name" value="ACYLPHOSPHATASE_1"/>
    <property type="match status" value="1"/>
</dbReference>
<dbReference type="UniPathway" id="UPA00335"/>
<keyword evidence="7" id="KW-0862">Zinc</keyword>
<keyword evidence="6" id="KW-0863">Zinc-finger</keyword>
<dbReference type="Gene3D" id="3.90.870.50">
    <property type="match status" value="1"/>
</dbReference>
<dbReference type="InterPro" id="IPR006070">
    <property type="entry name" value="Sua5-like_dom"/>
</dbReference>
<evidence type="ECO:0000256" key="5">
    <source>
        <dbReference type="ARBA" id="ARBA00022723"/>
    </source>
</evidence>
<accession>A0A841L368</accession>
<evidence type="ECO:0000256" key="4">
    <source>
        <dbReference type="ARBA" id="ARBA00022598"/>
    </source>
</evidence>
<dbReference type="GO" id="GO:0016874">
    <property type="term" value="F:ligase activity"/>
    <property type="evidence" value="ECO:0007669"/>
    <property type="project" value="UniProtKB-UniRule"/>
</dbReference>
<evidence type="ECO:0000256" key="8">
    <source>
        <dbReference type="ARBA" id="ARBA00047645"/>
    </source>
</evidence>
<dbReference type="PROSITE" id="PS51160">
    <property type="entry name" value="ACYLPHOSPHATASE_3"/>
    <property type="match status" value="1"/>
</dbReference>
<evidence type="ECO:0000256" key="3">
    <source>
        <dbReference type="ARBA" id="ARBA00008097"/>
    </source>
</evidence>
<dbReference type="GO" id="GO:0003998">
    <property type="term" value="F:acylphosphatase activity"/>
    <property type="evidence" value="ECO:0007669"/>
    <property type="project" value="UniProtKB-EC"/>
</dbReference>
<dbReference type="AlphaFoldDB" id="A0A841L368"/>
<evidence type="ECO:0000259" key="13">
    <source>
        <dbReference type="PROSITE" id="PS51163"/>
    </source>
</evidence>
<comment type="caution">
    <text evidence="14">The sequence shown here is derived from an EMBL/GenBank/DDBJ whole genome shotgun (WGS) entry which is preliminary data.</text>
</comment>
<dbReference type="PANTHER" id="PTHR42959:SF1">
    <property type="entry name" value="CARBAMOYLTRANSFERASE HYPF"/>
    <property type="match status" value="1"/>
</dbReference>